<dbReference type="NCBIfam" id="NF005559">
    <property type="entry name" value="PRK07231.1"/>
    <property type="match status" value="1"/>
</dbReference>
<dbReference type="Gene3D" id="3.40.50.720">
    <property type="entry name" value="NAD(P)-binding Rossmann-like Domain"/>
    <property type="match status" value="1"/>
</dbReference>
<dbReference type="EMBL" id="JAGYPE010000001">
    <property type="protein sequence ID" value="MBS4181078.1"/>
    <property type="molecule type" value="Genomic_DNA"/>
</dbReference>
<comment type="similarity">
    <text evidence="1">Belongs to the short-chain dehydrogenases/reductases (SDR) family.</text>
</comment>
<dbReference type="InterPro" id="IPR002347">
    <property type="entry name" value="SDR_fam"/>
</dbReference>
<evidence type="ECO:0000256" key="1">
    <source>
        <dbReference type="ARBA" id="ARBA00006484"/>
    </source>
</evidence>
<evidence type="ECO:0000256" key="2">
    <source>
        <dbReference type="ARBA" id="ARBA00022857"/>
    </source>
</evidence>
<keyword evidence="3" id="KW-0560">Oxidoreductase</keyword>
<dbReference type="PANTHER" id="PTHR43618:SF8">
    <property type="entry name" value="7ALPHA-HYDROXYSTEROID DEHYDROGENASE"/>
    <property type="match status" value="1"/>
</dbReference>
<evidence type="ECO:0000313" key="4">
    <source>
        <dbReference type="EMBL" id="MBS4181078.1"/>
    </source>
</evidence>
<gene>
    <name evidence="5" type="ORF">KHB02_024700</name>
    <name evidence="4" type="ORF">KHB02_06660</name>
</gene>
<reference evidence="4" key="1">
    <citation type="submission" date="2021-05" db="EMBL/GenBank/DDBJ databases">
        <title>Novel Bacillus species.</title>
        <authorList>
            <person name="Liu G."/>
        </authorList>
    </citation>
    <scope>NUCLEOTIDE SEQUENCE</scope>
    <source>
        <strain evidence="4 6">FJAT-50051</strain>
    </source>
</reference>
<keyword evidence="2" id="KW-0521">NADP</keyword>
<dbReference type="PANTHER" id="PTHR43618">
    <property type="entry name" value="7-ALPHA-HYDROXYSTEROID DEHYDROGENASE"/>
    <property type="match status" value="1"/>
</dbReference>
<evidence type="ECO:0000313" key="6">
    <source>
        <dbReference type="Proteomes" id="UP000677265"/>
    </source>
</evidence>
<dbReference type="Pfam" id="PF13561">
    <property type="entry name" value="adh_short_C2"/>
    <property type="match status" value="1"/>
</dbReference>
<accession>A0A942SWJ5</accession>
<organism evidence="4">
    <name type="scientific">Neobacillus citreus</name>
    <dbReference type="NCBI Taxonomy" id="2833578"/>
    <lineage>
        <taxon>Bacteria</taxon>
        <taxon>Bacillati</taxon>
        <taxon>Bacillota</taxon>
        <taxon>Bacilli</taxon>
        <taxon>Bacillales</taxon>
        <taxon>Bacillaceae</taxon>
        <taxon>Neobacillus</taxon>
    </lineage>
</organism>
<dbReference type="InterPro" id="IPR036291">
    <property type="entry name" value="NAD(P)-bd_dom_sf"/>
</dbReference>
<proteinExistence type="inferred from homology"/>
<dbReference type="EMBL" id="JAGYPE020000065">
    <property type="protein sequence ID" value="MCH6268732.1"/>
    <property type="molecule type" value="Genomic_DNA"/>
</dbReference>
<dbReference type="NCBIfam" id="NF006070">
    <property type="entry name" value="PRK08213.1"/>
    <property type="match status" value="1"/>
</dbReference>
<dbReference type="Proteomes" id="UP000677265">
    <property type="component" value="Unassembled WGS sequence"/>
</dbReference>
<name>A0A942SWJ5_9BACI</name>
<dbReference type="FunFam" id="3.40.50.720:FF:000240">
    <property type="entry name" value="SDR family oxidoreductase"/>
    <property type="match status" value="1"/>
</dbReference>
<dbReference type="PRINTS" id="PR00081">
    <property type="entry name" value="GDHRDH"/>
</dbReference>
<dbReference type="SUPFAM" id="SSF51735">
    <property type="entry name" value="NAD(P)-binding Rossmann-fold domains"/>
    <property type="match status" value="1"/>
</dbReference>
<dbReference type="AlphaFoldDB" id="A0A942SWJ5"/>
<dbReference type="RefSeq" id="WP_213140967.1">
    <property type="nucleotide sequence ID" value="NZ_JAGYPE020000065.1"/>
</dbReference>
<dbReference type="GO" id="GO:0016616">
    <property type="term" value="F:oxidoreductase activity, acting on the CH-OH group of donors, NAD or NADP as acceptor"/>
    <property type="evidence" value="ECO:0007669"/>
    <property type="project" value="UniProtKB-ARBA"/>
</dbReference>
<evidence type="ECO:0000313" key="5">
    <source>
        <dbReference type="EMBL" id="MCH6268732.1"/>
    </source>
</evidence>
<dbReference type="PRINTS" id="PR00080">
    <property type="entry name" value="SDRFAMILY"/>
</dbReference>
<protein>
    <submittedName>
        <fullName evidence="4">SDR family oxidoreductase</fullName>
    </submittedName>
</protein>
<comment type="caution">
    <text evidence="4">The sequence shown here is derived from an EMBL/GenBank/DDBJ whole genome shotgun (WGS) entry which is preliminary data.</text>
</comment>
<sequence>MSLQDLFSLQGKTAIVTGGGRGLGQQIATVYAEAGANVVVCSRDIEACQQLSDALKEKGVRSLAFKCDVSNPEDIQHVVDETLKEFGSIDILVNNSGTSWGAPALEMPADKWDKVMDINLKAVFLFSQAVGKIMVEQRSGKIINIASIAGMGGQKPEVMDAIGYSVSKGAVITLTKDLAVKLAPHNVHVNAIAPGFFPTKMTKAILGYSGESILDRTPAGRFGSDEDMKGPALFLASSASNYVFGHVLVVDGGTTASVE</sequence>
<evidence type="ECO:0000256" key="3">
    <source>
        <dbReference type="ARBA" id="ARBA00023002"/>
    </source>
</evidence>
<dbReference type="GO" id="GO:0005975">
    <property type="term" value="P:carbohydrate metabolic process"/>
    <property type="evidence" value="ECO:0007669"/>
    <property type="project" value="UniProtKB-ARBA"/>
</dbReference>
<dbReference type="InterPro" id="IPR052178">
    <property type="entry name" value="Sec_Metab_Biosynth_SDR"/>
</dbReference>
<keyword evidence="6" id="KW-1185">Reference proteome</keyword>